<name>A0ABX8B5L9_9BACT</name>
<keyword evidence="3 6" id="KW-0418">Kinase</keyword>
<proteinExistence type="predicted"/>
<dbReference type="PANTHER" id="PTHR43289">
    <property type="entry name" value="MITOGEN-ACTIVATED PROTEIN KINASE KINASE KINASE 20-RELATED"/>
    <property type="match status" value="1"/>
</dbReference>
<dbReference type="RefSeq" id="WP_211423145.1">
    <property type="nucleotide sequence ID" value="NZ_CP072642.1"/>
</dbReference>
<dbReference type="EMBL" id="CP072642">
    <property type="protein sequence ID" value="QUV94886.1"/>
    <property type="molecule type" value="Genomic_DNA"/>
</dbReference>
<keyword evidence="1" id="KW-0808">Transferase</keyword>
<keyword evidence="4" id="KW-0067">ATP-binding</keyword>
<dbReference type="InterPro" id="IPR000719">
    <property type="entry name" value="Prot_kinase_dom"/>
</dbReference>
<dbReference type="PROSITE" id="PS50011">
    <property type="entry name" value="PROTEIN_KINASE_DOM"/>
    <property type="match status" value="1"/>
</dbReference>
<evidence type="ECO:0000256" key="3">
    <source>
        <dbReference type="ARBA" id="ARBA00022777"/>
    </source>
</evidence>
<protein>
    <submittedName>
        <fullName evidence="6">Serine/threonine protein kinase</fullName>
    </submittedName>
</protein>
<sequence>MISGSTLVGITLDDQYQVLTRIHTGSGATVYKGYDLQNDRPVAIKAISQHEFGKHHDAVLRFRREMALLSRIRHPNIIEIYSQGETSYGIAYFVMQWLDGRTLLDELDDIGQMLLTRIQAIFDPVCEAVAAMHAAGILHRDLKPGNIFLSRQSDGSEHTTLLDFGIAKPLLAWQGADFDISGESVAIGTPEYMSPEQCGEQELTAASDIYSLGAVLYRMLAGRPPFVGPSQYVMARHIAAPPPPLHLYRPHLSEAVVAVVQQALAKAPAERFASVLDLRLALDAAIAATTEDQLYRQPQPPETDAAGTWYRTRQIAALQFDAAHPETACSSRPEDEPTP</sequence>
<keyword evidence="7" id="KW-1185">Reference proteome</keyword>
<reference evidence="6 7" key="1">
    <citation type="submission" date="2021-03" db="EMBL/GenBank/DDBJ databases">
        <title>Genomic and phenotypic characterization of Chloracidobacterium isolates provides evidence for multiple species.</title>
        <authorList>
            <person name="Saini M.K."/>
            <person name="Costas A.M.G."/>
            <person name="Tank M."/>
            <person name="Bryant D.A."/>
        </authorList>
    </citation>
    <scope>NUCLEOTIDE SEQUENCE [LARGE SCALE GENOMIC DNA]</scope>
    <source>
        <strain evidence="6 7">N</strain>
    </source>
</reference>
<dbReference type="SMART" id="SM00220">
    <property type="entry name" value="S_TKc"/>
    <property type="match status" value="1"/>
</dbReference>
<accession>A0ABX8B5L9</accession>
<dbReference type="InterPro" id="IPR008271">
    <property type="entry name" value="Ser/Thr_kinase_AS"/>
</dbReference>
<evidence type="ECO:0000313" key="7">
    <source>
        <dbReference type="Proteomes" id="UP000677668"/>
    </source>
</evidence>
<organism evidence="6 7">
    <name type="scientific">Chloracidobacterium sp. N</name>
    <dbReference type="NCBI Taxonomy" id="2821540"/>
    <lineage>
        <taxon>Bacteria</taxon>
        <taxon>Pseudomonadati</taxon>
        <taxon>Acidobacteriota</taxon>
        <taxon>Terriglobia</taxon>
        <taxon>Terriglobales</taxon>
        <taxon>Acidobacteriaceae</taxon>
        <taxon>Chloracidobacterium</taxon>
        <taxon>Chloracidobacterium aggregatum</taxon>
    </lineage>
</organism>
<dbReference type="PANTHER" id="PTHR43289:SF6">
    <property type="entry name" value="SERINE_THREONINE-PROTEIN KINASE NEKL-3"/>
    <property type="match status" value="1"/>
</dbReference>
<dbReference type="SUPFAM" id="SSF56112">
    <property type="entry name" value="Protein kinase-like (PK-like)"/>
    <property type="match status" value="1"/>
</dbReference>
<dbReference type="PROSITE" id="PS00108">
    <property type="entry name" value="PROTEIN_KINASE_ST"/>
    <property type="match status" value="1"/>
</dbReference>
<evidence type="ECO:0000259" key="5">
    <source>
        <dbReference type="PROSITE" id="PS50011"/>
    </source>
</evidence>
<dbReference type="InterPro" id="IPR011009">
    <property type="entry name" value="Kinase-like_dom_sf"/>
</dbReference>
<evidence type="ECO:0000256" key="4">
    <source>
        <dbReference type="ARBA" id="ARBA00022840"/>
    </source>
</evidence>
<feature type="domain" description="Protein kinase" evidence="5">
    <location>
        <begin position="16"/>
        <end position="286"/>
    </location>
</feature>
<dbReference type="CDD" id="cd14014">
    <property type="entry name" value="STKc_PknB_like"/>
    <property type="match status" value="1"/>
</dbReference>
<evidence type="ECO:0000256" key="2">
    <source>
        <dbReference type="ARBA" id="ARBA00022741"/>
    </source>
</evidence>
<evidence type="ECO:0000256" key="1">
    <source>
        <dbReference type="ARBA" id="ARBA00022679"/>
    </source>
</evidence>
<gene>
    <name evidence="6" type="ORF">J8C05_05470</name>
</gene>
<dbReference type="Pfam" id="PF00069">
    <property type="entry name" value="Pkinase"/>
    <property type="match status" value="1"/>
</dbReference>
<evidence type="ECO:0000313" key="6">
    <source>
        <dbReference type="EMBL" id="QUV94886.1"/>
    </source>
</evidence>
<dbReference type="Gene3D" id="3.30.200.20">
    <property type="entry name" value="Phosphorylase Kinase, domain 1"/>
    <property type="match status" value="1"/>
</dbReference>
<keyword evidence="6" id="KW-0723">Serine/threonine-protein kinase</keyword>
<keyword evidence="2" id="KW-0547">Nucleotide-binding</keyword>
<dbReference type="Proteomes" id="UP000677668">
    <property type="component" value="Chromosome 1"/>
</dbReference>
<dbReference type="GO" id="GO:0004674">
    <property type="term" value="F:protein serine/threonine kinase activity"/>
    <property type="evidence" value="ECO:0007669"/>
    <property type="project" value="UniProtKB-KW"/>
</dbReference>
<dbReference type="Gene3D" id="1.10.510.10">
    <property type="entry name" value="Transferase(Phosphotransferase) domain 1"/>
    <property type="match status" value="1"/>
</dbReference>